<keyword evidence="1" id="KW-0472">Membrane</keyword>
<dbReference type="EMBL" id="BMNL01000004">
    <property type="protein sequence ID" value="GGP22131.1"/>
    <property type="molecule type" value="Genomic_DNA"/>
</dbReference>
<name>A0A830GX79_9CREN</name>
<evidence type="ECO:0000313" key="3">
    <source>
        <dbReference type="Proteomes" id="UP000610960"/>
    </source>
</evidence>
<dbReference type="OrthoDB" id="28861at2157"/>
<feature type="transmembrane region" description="Helical" evidence="1">
    <location>
        <begin position="9"/>
        <end position="28"/>
    </location>
</feature>
<proteinExistence type="predicted"/>
<sequence>MVRHKGQTTAIETAVAIAVILVGVYALLEIIPQYSHVTGTQVNTFQLEETAQEVLQEILTTPGYPINWGLNASSLSAFGLAEPGEPYVLDPFKVINLIYWGYSNGYGNGAYCSLNKTVSNGFETYLNESGINTLQLDNFLLVPGGSKWIVSYEEVKTLLGLNGYDFMLTIEPLFNVTVLPPRGNSSSTVVIVEVTRFGESGSDSAVINATVSLQYLIATTSGNGINEVIQGDAAASTNASGYAKITINAPYSSNNFYYFDAFASLDGYGDHGYYTTAAQAPLLMAMILPFTSSYNNITFIDPHLLTNCLLNSGEISNPGQSALGLRIAAVYKSIYGYTFNSINFTLNPGKGSKSYPIPCTVLQSLQSSHGNGGQKYSACYWSLPTTPLFLVVSVYRNSNGQSGSVPLHEILLIPYGISPQYYLSNREIVFGKSVSNAPTGTASSLVQIGDSTYTAKIVLYYDGDFLAG</sequence>
<reference evidence="2" key="1">
    <citation type="journal article" date="2014" name="Int. J. Syst. Evol. Microbiol.">
        <title>Complete genome sequence of Corynebacterium casei LMG S-19264T (=DSM 44701T), isolated from a smear-ripened cheese.</title>
        <authorList>
            <consortium name="US DOE Joint Genome Institute (JGI-PGF)"/>
            <person name="Walter F."/>
            <person name="Albersmeier A."/>
            <person name="Kalinowski J."/>
            <person name="Ruckert C."/>
        </authorList>
    </citation>
    <scope>NUCLEOTIDE SEQUENCE</scope>
    <source>
        <strain evidence="2">JCM 10088</strain>
    </source>
</reference>
<reference evidence="2" key="2">
    <citation type="submission" date="2020-09" db="EMBL/GenBank/DDBJ databases">
        <authorList>
            <person name="Sun Q."/>
            <person name="Ohkuma M."/>
        </authorList>
    </citation>
    <scope>NUCLEOTIDE SEQUENCE</scope>
    <source>
        <strain evidence="2">JCM 10088</strain>
    </source>
</reference>
<accession>A0A830GX79</accession>
<keyword evidence="1" id="KW-1133">Transmembrane helix</keyword>
<evidence type="ECO:0000313" key="2">
    <source>
        <dbReference type="EMBL" id="GGP22131.1"/>
    </source>
</evidence>
<comment type="caution">
    <text evidence="2">The sequence shown here is derived from an EMBL/GenBank/DDBJ whole genome shotgun (WGS) entry which is preliminary data.</text>
</comment>
<evidence type="ECO:0000256" key="1">
    <source>
        <dbReference type="SAM" id="Phobius"/>
    </source>
</evidence>
<organism evidence="2 3">
    <name type="scientific">Thermocladium modestius</name>
    <dbReference type="NCBI Taxonomy" id="62609"/>
    <lineage>
        <taxon>Archaea</taxon>
        <taxon>Thermoproteota</taxon>
        <taxon>Thermoprotei</taxon>
        <taxon>Thermoproteales</taxon>
        <taxon>Thermoproteaceae</taxon>
        <taxon>Thermocladium</taxon>
    </lineage>
</organism>
<keyword evidence="3" id="KW-1185">Reference proteome</keyword>
<gene>
    <name evidence="2" type="ORF">GCM10007981_16960</name>
</gene>
<protein>
    <submittedName>
        <fullName evidence="2">Uncharacterized protein</fullName>
    </submittedName>
</protein>
<keyword evidence="1" id="KW-0812">Transmembrane</keyword>
<dbReference type="AlphaFoldDB" id="A0A830GX79"/>
<dbReference type="RefSeq" id="WP_188596978.1">
    <property type="nucleotide sequence ID" value="NZ_BMNL01000004.1"/>
</dbReference>
<dbReference type="Proteomes" id="UP000610960">
    <property type="component" value="Unassembled WGS sequence"/>
</dbReference>